<dbReference type="Pfam" id="PF13946">
    <property type="entry name" value="DUF4214"/>
    <property type="match status" value="2"/>
</dbReference>
<dbReference type="InterPro" id="IPR025282">
    <property type="entry name" value="DUF4214"/>
</dbReference>
<accession>A0ABY4AJC2</accession>
<dbReference type="EMBL" id="CP063982">
    <property type="protein sequence ID" value="UOD50387.1"/>
    <property type="molecule type" value="Genomic_DNA"/>
</dbReference>
<sequence length="195" mass="21797">MSASFVSQLYQNILGREPDASGLAFWREMIEYGGISAAKMTEQFISSVEYKVHVQPIAQLYFVTFDRAPEADGLDFWVKAHRAGVSLDVIATEFSQADEFEAKYGQMDDEQFITSLYQNALRREPDEAGQAYWAAQLSGGLSRASVLESFSGSAEMVELRAQEVDFALLYLALTGEPPTMAMIREAVPIRDWLNV</sequence>
<reference evidence="2 3" key="1">
    <citation type="submission" date="2020-11" db="EMBL/GenBank/DDBJ databases">
        <title>Algicoccus daihaiensis sp.nov., isolated from Daihai Lake in Inner Mongolia.</title>
        <authorList>
            <person name="Kai J."/>
        </authorList>
    </citation>
    <scope>NUCLEOTIDE SEQUENCE [LARGE SCALE GENOMIC DNA]</scope>
    <source>
        <strain evidence="3">f23</strain>
    </source>
</reference>
<proteinExistence type="predicted"/>
<name>A0ABY4AJC2_9BURK</name>
<dbReference type="InterPro" id="IPR038255">
    <property type="entry name" value="PBS_linker_sf"/>
</dbReference>
<feature type="domain" description="DUF4214" evidence="1">
    <location>
        <begin position="3"/>
        <end position="52"/>
    </location>
</feature>
<organism evidence="2 3">
    <name type="scientific">Orrella daihaiensis</name>
    <dbReference type="NCBI Taxonomy" id="2782176"/>
    <lineage>
        <taxon>Bacteria</taxon>
        <taxon>Pseudomonadati</taxon>
        <taxon>Pseudomonadota</taxon>
        <taxon>Betaproteobacteria</taxon>
        <taxon>Burkholderiales</taxon>
        <taxon>Alcaligenaceae</taxon>
        <taxon>Orrella</taxon>
    </lineage>
</organism>
<feature type="domain" description="DUF4214" evidence="1">
    <location>
        <begin position="91"/>
        <end position="158"/>
    </location>
</feature>
<dbReference type="Proteomes" id="UP000831607">
    <property type="component" value="Chromosome"/>
</dbReference>
<evidence type="ECO:0000313" key="3">
    <source>
        <dbReference type="Proteomes" id="UP000831607"/>
    </source>
</evidence>
<gene>
    <name evidence="2" type="ORF">DHf2319_00070</name>
</gene>
<evidence type="ECO:0000259" key="1">
    <source>
        <dbReference type="Pfam" id="PF13946"/>
    </source>
</evidence>
<keyword evidence="3" id="KW-1185">Reference proteome</keyword>
<dbReference type="Gene3D" id="1.10.3130.20">
    <property type="entry name" value="Phycobilisome linker domain"/>
    <property type="match status" value="1"/>
</dbReference>
<protein>
    <submittedName>
        <fullName evidence="2">DUF4214 domain-containing protein</fullName>
    </submittedName>
</protein>
<evidence type="ECO:0000313" key="2">
    <source>
        <dbReference type="EMBL" id="UOD50387.1"/>
    </source>
</evidence>